<keyword evidence="3" id="KW-1185">Reference proteome</keyword>
<dbReference type="InterPro" id="IPR037165">
    <property type="entry name" value="AldOxase/xan_DH_Mopterin-bd_sf"/>
</dbReference>
<feature type="domain" description="Aldehyde oxidase/xanthine dehydrogenase a/b hammerhead" evidence="1">
    <location>
        <begin position="22"/>
        <end position="127"/>
    </location>
</feature>
<dbReference type="Pfam" id="PF01315">
    <property type="entry name" value="Ald_Xan_dh_C"/>
    <property type="match status" value="1"/>
</dbReference>
<comment type="caution">
    <text evidence="2">The sequence shown here is derived from an EMBL/GenBank/DDBJ whole genome shotgun (WGS) entry which is preliminary data.</text>
</comment>
<reference evidence="2 3" key="1">
    <citation type="submission" date="2017-10" db="EMBL/GenBank/DDBJ databases">
        <title>Sedimentibacterium mangrovi gen. nov., sp. nov., a novel member of family Phyllobacteriacea isolated from mangrove sediment.</title>
        <authorList>
            <person name="Liao H."/>
            <person name="Tian Y."/>
        </authorList>
    </citation>
    <scope>NUCLEOTIDE SEQUENCE [LARGE SCALE GENOMIC DNA]</scope>
    <source>
        <strain evidence="2 3">X9-2-2</strain>
    </source>
</reference>
<dbReference type="InterPro" id="IPR046867">
    <property type="entry name" value="AldOxase/xan_DH_MoCoBD2"/>
</dbReference>
<evidence type="ECO:0000313" key="3">
    <source>
        <dbReference type="Proteomes" id="UP000221168"/>
    </source>
</evidence>
<dbReference type="InterPro" id="IPR036856">
    <property type="entry name" value="Ald_Oxase/Xan_DH_a/b_sf"/>
</dbReference>
<dbReference type="SUPFAM" id="SSF56003">
    <property type="entry name" value="Molybdenum cofactor-binding domain"/>
    <property type="match status" value="1"/>
</dbReference>
<name>A0A2G1QGX5_9HYPH</name>
<dbReference type="EMBL" id="PDVP01000023">
    <property type="protein sequence ID" value="PHP64787.1"/>
    <property type="molecule type" value="Genomic_DNA"/>
</dbReference>
<evidence type="ECO:0000313" key="2">
    <source>
        <dbReference type="EMBL" id="PHP64787.1"/>
    </source>
</evidence>
<organism evidence="2 3">
    <name type="scientific">Zhengella mangrovi</name>
    <dbReference type="NCBI Taxonomy" id="1982044"/>
    <lineage>
        <taxon>Bacteria</taxon>
        <taxon>Pseudomonadati</taxon>
        <taxon>Pseudomonadota</taxon>
        <taxon>Alphaproteobacteria</taxon>
        <taxon>Hyphomicrobiales</taxon>
        <taxon>Notoacmeibacteraceae</taxon>
        <taxon>Zhengella</taxon>
    </lineage>
</organism>
<dbReference type="SUPFAM" id="SSF54665">
    <property type="entry name" value="CO dehydrogenase molybdoprotein N-domain-like"/>
    <property type="match status" value="1"/>
</dbReference>
<dbReference type="InterPro" id="IPR008274">
    <property type="entry name" value="AldOxase/xan_DH_MoCoBD1"/>
</dbReference>
<dbReference type="OrthoDB" id="9758509at2"/>
<accession>A0A2G1QGX5</accession>
<gene>
    <name evidence="2" type="ORF">CSC94_22570</name>
</gene>
<dbReference type="Gene3D" id="3.30.365.10">
    <property type="entry name" value="Aldehyde oxidase/xanthine dehydrogenase, molybdopterin binding domain"/>
    <property type="match status" value="4"/>
</dbReference>
<dbReference type="SMART" id="SM01008">
    <property type="entry name" value="Ald_Xan_dh_C"/>
    <property type="match status" value="1"/>
</dbReference>
<proteinExistence type="predicted"/>
<dbReference type="PANTHER" id="PTHR11908">
    <property type="entry name" value="XANTHINE DEHYDROGENASE"/>
    <property type="match status" value="1"/>
</dbReference>
<dbReference type="Gene3D" id="3.90.1170.50">
    <property type="entry name" value="Aldehyde oxidase/xanthine dehydrogenase, a/b hammerhead"/>
    <property type="match status" value="1"/>
</dbReference>
<dbReference type="AlphaFoldDB" id="A0A2G1QGX5"/>
<dbReference type="PANTHER" id="PTHR11908:SF157">
    <property type="entry name" value="XANTHINE DEHYDROGENASE SUBUNIT D-RELATED"/>
    <property type="match status" value="1"/>
</dbReference>
<dbReference type="GO" id="GO:0016491">
    <property type="term" value="F:oxidoreductase activity"/>
    <property type="evidence" value="ECO:0007669"/>
    <property type="project" value="InterPro"/>
</dbReference>
<dbReference type="Pfam" id="PF20256">
    <property type="entry name" value="MoCoBD_2"/>
    <property type="match status" value="1"/>
</dbReference>
<dbReference type="GO" id="GO:0005506">
    <property type="term" value="F:iron ion binding"/>
    <property type="evidence" value="ECO:0007669"/>
    <property type="project" value="InterPro"/>
</dbReference>
<dbReference type="InterPro" id="IPR000674">
    <property type="entry name" value="Ald_Oxase/Xan_DH_a/b"/>
</dbReference>
<dbReference type="Proteomes" id="UP000221168">
    <property type="component" value="Unassembled WGS sequence"/>
</dbReference>
<dbReference type="Pfam" id="PF02738">
    <property type="entry name" value="MoCoBD_1"/>
    <property type="match status" value="1"/>
</dbReference>
<sequence length="764" mass="80985">MHMASTVIGQPVPQVSALEKVQGRAVYAGDLAFPGMLHARVLRSPYAHARIRSVDVSAARALPGVKAVVTGADVPERRWGVAHKQQHVLAKGVVRFIGEEVAAVVATSESVANDAIDLINVDYEPLDALLNAGSAFDDDAPQVHAEGNLAHEIRIARGDVDAGFASADLIHEDVYSTQSQYPGYMEPMATVATVDGTGKLTVWTATQSVFLARQRLAEALDRPVSTIRVHQPAVGGGFGGKIVEERSSVIAAFLATVVDRPVRLGLSRLEDFQSGCFSVPTRIRLKMGMQNDGRIVAKEVDILAECGAYAGLAPEVMLVTAMRSDNMQRIENVRSRARLVYTHTMPRGAFRGFGGTQMLFALNSHLATMADKLGIDPVDLHRRNAIRTGDTSVHGWSIGSCGLPECLDQVTGAIGWSAKRERPETGGVLRRGIGMAAAMHVSGNRTMGNWDGSTVTLKVNEDGRAVILTAESDMGQGANTMLSQICAEELGIPLSHVTVLAPDTDTAPYALGSIASRVTVNAGHAMLKAAKQARDQILDAAAAKLGCDAADLSIVEGVVQSTVNDNLFAPLPEICRYHIFRHGGEGILVTATHDPRTVMMDKDHYGNIAPAYSFAAQAVEVEVDTETGQVQVVETWLSDDCGRAINPLAVHGQSNGAAVQAIGWALHEHLQFEDGRLMNGNLADYTMPTADALPRVNSSIVESNDPNGPLGAKGASETAILPGAPAIANAVYDAIGVRITDLPITPEKILAGLAALGEKNHASV</sequence>
<dbReference type="InterPro" id="IPR016208">
    <property type="entry name" value="Ald_Oxase/xanthine_DH-like"/>
</dbReference>
<evidence type="ECO:0000259" key="1">
    <source>
        <dbReference type="SMART" id="SM01008"/>
    </source>
</evidence>
<protein>
    <submittedName>
        <fullName evidence="2">4-hydroxybenzoyl-CoA reductase</fullName>
    </submittedName>
</protein>